<keyword evidence="8" id="KW-1185">Reference proteome</keyword>
<dbReference type="Gene3D" id="1.20.920.20">
    <property type="match status" value="1"/>
</dbReference>
<dbReference type="FunFam" id="3.40.50.300:FF:002448">
    <property type="entry name" value="Dynein heavy chain family protein"/>
    <property type="match status" value="1"/>
</dbReference>
<dbReference type="Pfam" id="PF18198">
    <property type="entry name" value="AAA_lid_11"/>
    <property type="match status" value="1"/>
</dbReference>
<dbReference type="GO" id="GO:0008569">
    <property type="term" value="F:minus-end-directed microtubule motor activity"/>
    <property type="evidence" value="ECO:0000318"/>
    <property type="project" value="GO_Central"/>
</dbReference>
<organism evidence="7 8">
    <name type="scientific">Trichomonas vaginalis (strain ATCC PRA-98 / G3)</name>
    <dbReference type="NCBI Taxonomy" id="412133"/>
    <lineage>
        <taxon>Eukaryota</taxon>
        <taxon>Metamonada</taxon>
        <taxon>Parabasalia</taxon>
        <taxon>Trichomonadida</taxon>
        <taxon>Trichomonadidae</taxon>
        <taxon>Trichomonas</taxon>
    </lineage>
</organism>
<feature type="region of interest" description="Disordered" evidence="2">
    <location>
        <begin position="80"/>
        <end position="112"/>
    </location>
</feature>
<evidence type="ECO:0000313" key="8">
    <source>
        <dbReference type="Proteomes" id="UP000001542"/>
    </source>
</evidence>
<feature type="coiled-coil region" evidence="1">
    <location>
        <begin position="2861"/>
        <end position="2895"/>
    </location>
</feature>
<gene>
    <name evidence="7" type="ORF">TVAG_154270</name>
</gene>
<dbReference type="InterPro" id="IPR042228">
    <property type="entry name" value="Dynein_linker_3"/>
</dbReference>
<feature type="domain" description="Dynein heavy chain hydrolytic ATP-binding dynein motor region" evidence="4">
    <location>
        <begin position="1368"/>
        <end position="1702"/>
    </location>
</feature>
<dbReference type="FunFam" id="1.20.920.20:FF:000011">
    <property type="entry name" value="Dynein heavy chain domain 1"/>
    <property type="match status" value="1"/>
</dbReference>
<sequence length="3997" mass="454455">MSDHPPSELPSITGKSGSRGRLITPTVRNRNKNEEKKLFQTNDLENRSLSFDIGAPAYDTGDVFLEEQNRGLYAFRNMTAKGSRNSTKTPSQPRAKTAMGNSSVLVRSIKRPQTGNPKVLTLERAKQYNELEKLTIDFKEDPMAYFSKRKDGRGHRFIYLTYKTDPQDPNFNPYDLQKVPFSQCGKDYFMMSATGVTHYVDKDSTDTIPLDQWSSESSNFMAIRKLKFFAQYFYWKSFRTWKQYVMEQRHGSVSNVVITKPFFRNKNFVGNLINDGFEIEKLNQFIDKYLITLGVPSQSYRVDAFKAMNKASQEELKNNFSTYMSNVVTKIKNLYATISDPKLVQVFDTDFQKESRRRNPNLNQSIMLERRKAALRAQKTEKVNQEIMNLGSYIRIIDYMVLEALTAGCIKTWHAVDSKISQDLSSIFSVEVYFTNKGEVDLKPTKKELLEAVSKVLDDSIKVLSELPRVIKQNQLLPHLRDGGVDILTLYNDGPTLYQMVRCTNEVNDIEKHIMSILGANFDEAITYSQTTFSEYFPIYQLAQTWKASDYLMTRDGKPYKGSLNAADRKGPIDQFLLEFNNEPIIDFVKVQNDMNHFKSQVVNVQKLPLSGARGAIIIDSHEVKEFLEPVLHNTIDSLNKMLKSLVTMKVELIEQTLKMYMVELLKEPHTLQHYVKLCELIQKTTTVTPNIEKELNFIEKSYDMFDHFGLEYERNTLQSTFNQFKADQAAAKTMKDAHFESFVKPLNAKVKELEEKLQLFYEKATSLPSSIKDANVDEQYPAAKALNQQILNTRVDVDQILYYQKTIGANITNLDLFNAVVDVSVFAVKLYESLQVWNTISAKMRNTPLTTIDIEDFKTTVNNLLNTVTELSNSAKITYNILVELMSCVQETYEYLNELELIVNGRMRQQNWIALFKATGNPPSQYHENITINELAKLGILKAKDKIAEITHTSRGEYEIFSQFEKVSSEWQKVQMPFVEAAFRTEDTLKLGNIKPVINIINDNINTYTQMFLNPFVGTIKDEIIKELSELEYHSHVLEAWSAFQSNWNVLSSLFASEETRQALPHQNNRIISVQRKWIPIGKHALKDTRVVAACNYPQLQSVLEEMNQTLESVLSSLGKFLDTKRSLIPRLYFLSNEDILSFLSTNSYDVLAPIICKLFMGVAKLDVHENDASRSDQSSFYHNIQRLKIYGLIGEDGSQITFQRQISCNMPQENWMKQLIDAMRATVRDLIANNIGTCGGPQLSEWFVSLPSYISYIVLNATFCREISELVKAYESNPDVVDDYKQLLKQRIDDAAASHNTMSNPIQRHKVSLLLTSLIGFRDRFENFLTLKSGVNTTEWQQTLRFVYSSTNASLKLEFGGFSWDFEYEFYGAIPRIIHTPALDNAIHATVHSLANGYTPIIIGHGSCGKTEILRHLAANFGKFLHIFYPSTTDNDILISRVAIGTAASGAWSVISEIDTMPHHVLSVLHDTIRNHASAIAAGNSRITISQKFIDLNKSSRLFLTSDSSYELSTNIPPQLRAFIRSVAIRDPDYKKVCSIKLLSAGFHEIEDFSKKLSTVVSTIIQFFAPSGIKIAYFNIINFIIYFAQKKLQICDTEEMALSYAVYRQFQPFTDKANYLKVVKLIYSGFGFEMGVDEFLKQLTSFDNDSSLVSQIEKEVKLLGIDIPTDYLVNQTLSLFRSLVANQITVVVGPQNSGKTTALKVLQNALGREEELGEKIEGAKKIVYRTIYHESDYPSTIYGKSIDDVTSGFSVIAGLINSTLFALTEITDKCYKVMRFVGDLNRHLMKYLVKFSSDPHNRNIKILIETHSLNGITPSIVSRSGILQMKNLQTTVSFDQCSLEHPLLPFSLAMQTLSTVVNVSKIDSIKTAYCNYIPSFINKLYSLDNKFSSSLTRITIPGGNLVLSNNLSYNTALLALYAFSEYSEDCDNQDNINMVLGWSFFLTVAAYIDKQQLNSLETFICSSLAIEVPNDWSKFKVDPAFEKDYPILSLRAMRPNDSKLHPVPPPEETIVYLNDQNNNNNIPINPSNIVVIPYTWINDMNLTKMYLKVGKHIIIHGPHGSGKTLFIKAAIKTSGMLHRQIFISVTPILTGEKVTAYIKNHTALTALTVQPEIANITFILVFENISANDKMLISYLSQIIDTKEIPIFSKTDHKVYEVIRLRNFRVVLTTSEFYNLPTEFICKFSPVQVNDIDFNSANYISSQLLNIYGMDLKTVTFVLDYLSKALNKLGNVNMSNCIIRASQMMCFIADKQNSNQIMMGMISALLQVASSSNSISMISSVTQEVLSQYKNQDIINTCSQYLDNRVILVPKYELAQDLLTFKVTWGHELEDKIISELDYAVSVFNGNNVQKLNLKLDLFTLHVWLVLNNSMNIPGRNAVITGQNGSGRFSLTLLTSNTNEADFVNVIPPNYDEGITLHERMANTSNIIHEIVTNAVNNHKKTNIFIREIEGNEIELQMMKSFCTSYDFVPYFTDQQLDELYTHFANVTNLNPEQRRQTMMKIQSVLSSSIHLIIGTENCEKYESSFDVIKPFDKEEIINGNIIQNYINDRDLSERVVKDKRQTINLFMATLSVLKKLEINYTQNNLRDFLSTFKKTITSDANDLESKHDSLASALQFLADIKTDSENINNTMKDIAPKIQKLRVDTDLLEQSYLTRKEAIEARRIKLDEDKKDKEQKLQATLAKLNELEQQNSTLKPETEKAYANLEQMTKNEVETILITIGSPQPQIVTLFEGMGILLNLSKPYYDNCLVALKNENFASTLRKNASEQLANPKTVETVKTMIESANINPRDLDNICPQLRWIYDWVDSVVKQAILEDNLKKTRKNYEEDTILLNEFITEMDLEIQSINQVEESLVNEKQEVAAQNVAREKMEKDYAEITERKERIDSLSKDIDLLQTTWQESNTKYETKKTQIFGDSFAFSFYLIFCGSLNKEKRQQAMTELTKLLAKQMIPVSYEKPIKFINDKLILLSTVDDIVHYETVPCNSLMADVQHLFTTIRTPLLVDPEGIVLNAMTDSIKAKRIIIVSSTSSSLESSLQSALSDGKILVVTDTFDLPSCIEQAMLVSLTKDRTTGKDIKIGSKIVQWDPKFKLILATSTLVKDLPESLKSRVIIVDVTSTSEEATEEMFTNMFIDFFFPALTPKVQEMRKKELSQQSLHQKFENDVLDTLSDIAATKKLNANYDYLADKDVIQDIITSKNNYFECISAGTDFKPLLKELNEDIKLFKPHISLCQIFWQVLTRYIVPINPTARSSFSSYLKVISAPFVTGGLHAGIPSSDQHLFLRNSIISTTFGFIFPSIKINEMYFFMFVSAFLMTKAEGKVQDDDFKSILDHIELERFDTADFNNYDPNDVGSFEGLKFTNILSIFNYMKSFINTTFGEGFDPLLPHFQVESIVSNTGSIPTIIISDPLVDPTGIILPFISSRCRHDNFDEISLSDDIESIKLARKIVTTSMNRPNWVLIHYSKANRAAAQLITDLFTMMTTSSINTNFRLILIATSLEFIPPSILLRTKRFTIDDSNTLKNTMHKYFGNFSSHIMSSSNSQGIKRLSYLALLTSAISLFRNSLQPNLGYNTNLLYPEQNVKDIIKEMHQMCDSYINVLPMNVASYRISRILYSGVMDSLDFEICKSMTNYIFDIRAINDGYNLSHDPSLKDVWAMPGDIPLADYTNIIHKLPMYCPPSIFGASSLAAHSLVSWSVNQCMTTPFALLSKAIKPIDLKATKETLIAKYDNIEMLLPTDCPYPSEIAWTMRTEFLVREITKLNKSLEQIRLSLRKSKANVMKDVFDEITFCLNANKTPEEWKKYSNYYITNHVNKFATHIIERHALLTAWSQGVVPQTVDVSLIDDVKDLLSSFISEISIKNNMPQGNLTYEFTIGGTATENSIILSKLYLSLADIEEGKIIKVENDSKIPFKHIPEVICTVIDKAEKSFVNRQNIPLLKVAGASQLGFPHGDTYNGHNDNVAWMMDIQCEEKQPFVGFGTALYCNVSSQFV</sequence>
<dbReference type="Pfam" id="PF12781">
    <property type="entry name" value="AAA_9"/>
    <property type="match status" value="1"/>
</dbReference>
<dbReference type="PANTHER" id="PTHR10676">
    <property type="entry name" value="DYNEIN HEAVY CHAIN FAMILY PROTEIN"/>
    <property type="match status" value="1"/>
</dbReference>
<feature type="domain" description="Dynein heavy chain linker" evidence="3">
    <location>
        <begin position="830"/>
        <end position="1235"/>
    </location>
</feature>
<dbReference type="VEuPathDB" id="TrichDB:TVAGG3_0703540"/>
<dbReference type="Gene3D" id="1.10.8.720">
    <property type="entry name" value="Region D6 of dynein motor"/>
    <property type="match status" value="1"/>
</dbReference>
<dbReference type="GO" id="GO:0030286">
    <property type="term" value="C:dynein complex"/>
    <property type="evidence" value="ECO:0000318"/>
    <property type="project" value="GO_Central"/>
</dbReference>
<dbReference type="STRING" id="5722.A2E433"/>
<dbReference type="InterPro" id="IPR026983">
    <property type="entry name" value="DHC"/>
</dbReference>
<dbReference type="KEGG" id="tva:4770543"/>
<feature type="coiled-coil region" evidence="1">
    <location>
        <begin position="2663"/>
        <end position="2697"/>
    </location>
</feature>
<dbReference type="eggNOG" id="KOG3595">
    <property type="taxonomic scope" value="Eukaryota"/>
</dbReference>
<keyword evidence="1" id="KW-0175">Coiled coil</keyword>
<dbReference type="GO" id="GO:0097729">
    <property type="term" value="C:9+2 motile cilium"/>
    <property type="evidence" value="ECO:0000318"/>
    <property type="project" value="GO_Central"/>
</dbReference>
<dbReference type="FunFam" id="3.20.180.20:FF:000006">
    <property type="entry name" value="Dynein heavy chain family protein"/>
    <property type="match status" value="1"/>
</dbReference>
<dbReference type="SMR" id="A2E433"/>
<dbReference type="InterPro" id="IPR013602">
    <property type="entry name" value="Dynein_heavy_linker"/>
</dbReference>
<dbReference type="Gene3D" id="1.20.140.100">
    <property type="entry name" value="Dynein heavy chain, N-terminal domain 2"/>
    <property type="match status" value="1"/>
</dbReference>
<dbReference type="FunFam" id="1.10.8.720:FF:000019">
    <property type="entry name" value="Dynein heavy chain family protein"/>
    <property type="match status" value="1"/>
</dbReference>
<protein>
    <submittedName>
        <fullName evidence="7">Dynein heavy chain family protein</fullName>
    </submittedName>
</protein>
<dbReference type="InterPro" id="IPR042219">
    <property type="entry name" value="AAA_lid_11_sf"/>
</dbReference>
<reference evidence="7" key="1">
    <citation type="submission" date="2006-10" db="EMBL/GenBank/DDBJ databases">
        <authorList>
            <person name="Amadeo P."/>
            <person name="Zhao Q."/>
            <person name="Wortman J."/>
            <person name="Fraser-Liggett C."/>
            <person name="Carlton J."/>
        </authorList>
    </citation>
    <scope>NUCLEOTIDE SEQUENCE</scope>
    <source>
        <strain evidence="7">G3</strain>
    </source>
</reference>
<dbReference type="InParanoid" id="A2E433"/>
<evidence type="ECO:0000256" key="2">
    <source>
        <dbReference type="SAM" id="MobiDB-lite"/>
    </source>
</evidence>
<dbReference type="RefSeq" id="XP_001324799.1">
    <property type="nucleotide sequence ID" value="XM_001324764.1"/>
</dbReference>
<dbReference type="InterPro" id="IPR035699">
    <property type="entry name" value="AAA_6"/>
</dbReference>
<feature type="domain" description="Dynein heavy chain AAA lid" evidence="6">
    <location>
        <begin position="3554"/>
        <end position="3691"/>
    </location>
</feature>
<dbReference type="EMBL" id="DS113299">
    <property type="protein sequence ID" value="EAY12576.1"/>
    <property type="molecule type" value="Genomic_DNA"/>
</dbReference>
<dbReference type="InterPro" id="IPR027417">
    <property type="entry name" value="P-loop_NTPase"/>
</dbReference>
<dbReference type="GO" id="GO:0051959">
    <property type="term" value="F:dynein light intermediate chain binding"/>
    <property type="evidence" value="ECO:0000318"/>
    <property type="project" value="GO_Central"/>
</dbReference>
<evidence type="ECO:0000256" key="1">
    <source>
        <dbReference type="SAM" id="Coils"/>
    </source>
</evidence>
<evidence type="ECO:0000259" key="6">
    <source>
        <dbReference type="Pfam" id="PF18198"/>
    </source>
</evidence>
<dbReference type="PANTHER" id="PTHR10676:SF396">
    <property type="entry name" value="DYNEIN AXONEMAL HEAVY CHAIN 1"/>
    <property type="match status" value="1"/>
</dbReference>
<evidence type="ECO:0000313" key="7">
    <source>
        <dbReference type="EMBL" id="EAY12576.1"/>
    </source>
</evidence>
<feature type="region of interest" description="Disordered" evidence="2">
    <location>
        <begin position="1"/>
        <end position="32"/>
    </location>
</feature>
<dbReference type="Pfam" id="PF12774">
    <property type="entry name" value="AAA_6"/>
    <property type="match status" value="1"/>
</dbReference>
<dbReference type="Pfam" id="PF08393">
    <property type="entry name" value="DHC_N2"/>
    <property type="match status" value="1"/>
</dbReference>
<dbReference type="SUPFAM" id="SSF52540">
    <property type="entry name" value="P-loop containing nucleoside triphosphate hydrolases"/>
    <property type="match status" value="3"/>
</dbReference>
<dbReference type="OrthoDB" id="10521832at2759"/>
<dbReference type="InterPro" id="IPR042222">
    <property type="entry name" value="Dynein_2_N"/>
</dbReference>
<evidence type="ECO:0000259" key="3">
    <source>
        <dbReference type="Pfam" id="PF08393"/>
    </source>
</evidence>
<dbReference type="GO" id="GO:0045505">
    <property type="term" value="F:dynein intermediate chain binding"/>
    <property type="evidence" value="ECO:0000318"/>
    <property type="project" value="GO_Central"/>
</dbReference>
<dbReference type="VEuPathDB" id="TrichDB:TVAG_154270"/>
<feature type="domain" description="Dynein heavy chain ATP-binding dynein motor region" evidence="5">
    <location>
        <begin position="2989"/>
        <end position="3205"/>
    </location>
</feature>
<dbReference type="FunFam" id="3.40.50.300:FF:002338">
    <property type="entry name" value="Dynein heavy chain family protein"/>
    <property type="match status" value="1"/>
</dbReference>
<evidence type="ECO:0000259" key="5">
    <source>
        <dbReference type="Pfam" id="PF12781"/>
    </source>
</evidence>
<dbReference type="InterPro" id="IPR041658">
    <property type="entry name" value="AAA_lid_11"/>
</dbReference>
<dbReference type="Gene3D" id="3.20.180.20">
    <property type="entry name" value="Dynein heavy chain, N-terminal domain 2"/>
    <property type="match status" value="1"/>
</dbReference>
<dbReference type="GO" id="GO:0005524">
    <property type="term" value="F:ATP binding"/>
    <property type="evidence" value="ECO:0007669"/>
    <property type="project" value="InterPro"/>
</dbReference>
<reference evidence="7" key="2">
    <citation type="journal article" date="2007" name="Science">
        <title>Draft genome sequence of the sexually transmitted pathogen Trichomonas vaginalis.</title>
        <authorList>
            <person name="Carlton J.M."/>
            <person name="Hirt R.P."/>
            <person name="Silva J.C."/>
            <person name="Delcher A.L."/>
            <person name="Schatz M."/>
            <person name="Zhao Q."/>
            <person name="Wortman J.R."/>
            <person name="Bidwell S.L."/>
            <person name="Alsmark U.C.M."/>
            <person name="Besteiro S."/>
            <person name="Sicheritz-Ponten T."/>
            <person name="Noel C.J."/>
            <person name="Dacks J.B."/>
            <person name="Foster P.G."/>
            <person name="Simillion C."/>
            <person name="Van de Peer Y."/>
            <person name="Miranda-Saavedra D."/>
            <person name="Barton G.J."/>
            <person name="Westrop G.D."/>
            <person name="Mueller S."/>
            <person name="Dessi D."/>
            <person name="Fiori P.L."/>
            <person name="Ren Q."/>
            <person name="Paulsen I."/>
            <person name="Zhang H."/>
            <person name="Bastida-Corcuera F.D."/>
            <person name="Simoes-Barbosa A."/>
            <person name="Brown M.T."/>
            <person name="Hayes R.D."/>
            <person name="Mukherjee M."/>
            <person name="Okumura C.Y."/>
            <person name="Schneider R."/>
            <person name="Smith A.J."/>
            <person name="Vanacova S."/>
            <person name="Villalvazo M."/>
            <person name="Haas B.J."/>
            <person name="Pertea M."/>
            <person name="Feldblyum T.V."/>
            <person name="Utterback T.R."/>
            <person name="Shu C.L."/>
            <person name="Osoegawa K."/>
            <person name="de Jong P.J."/>
            <person name="Hrdy I."/>
            <person name="Horvathova L."/>
            <person name="Zubacova Z."/>
            <person name="Dolezal P."/>
            <person name="Malik S.B."/>
            <person name="Logsdon J.M. Jr."/>
            <person name="Henze K."/>
            <person name="Gupta A."/>
            <person name="Wang C.C."/>
            <person name="Dunne R.L."/>
            <person name="Upcroft J.A."/>
            <person name="Upcroft P."/>
            <person name="White O."/>
            <person name="Salzberg S.L."/>
            <person name="Tang P."/>
            <person name="Chiu C.-H."/>
            <person name="Lee Y.-S."/>
            <person name="Embley T.M."/>
            <person name="Coombs G.H."/>
            <person name="Mottram J.C."/>
            <person name="Tachezy J."/>
            <person name="Fraser-Liggett C.M."/>
            <person name="Johnson P.J."/>
        </authorList>
    </citation>
    <scope>NUCLEOTIDE SEQUENCE [LARGE SCALE GENOMIC DNA]</scope>
    <source>
        <strain evidence="7">G3</strain>
    </source>
</reference>
<dbReference type="GO" id="GO:0060294">
    <property type="term" value="P:cilium movement involved in cell motility"/>
    <property type="evidence" value="ECO:0000318"/>
    <property type="project" value="GO_Central"/>
</dbReference>
<dbReference type="Gene3D" id="1.20.58.1120">
    <property type="match status" value="1"/>
</dbReference>
<dbReference type="FunFam" id="1.20.140.100:FF:000008">
    <property type="entry name" value="Dynein heavy chain domain 1"/>
    <property type="match status" value="1"/>
</dbReference>
<dbReference type="InterPro" id="IPR035706">
    <property type="entry name" value="AAA_9"/>
</dbReference>
<dbReference type="FunFam" id="3.40.50.300:FF:002800">
    <property type="entry name" value="Dynein heavy chain family protein"/>
    <property type="match status" value="1"/>
</dbReference>
<dbReference type="Proteomes" id="UP000001542">
    <property type="component" value="Unassembled WGS sequence"/>
</dbReference>
<proteinExistence type="predicted"/>
<name>A2E433_TRIV3</name>
<dbReference type="Gene3D" id="3.40.50.300">
    <property type="entry name" value="P-loop containing nucleotide triphosphate hydrolases"/>
    <property type="match status" value="6"/>
</dbReference>
<evidence type="ECO:0000259" key="4">
    <source>
        <dbReference type="Pfam" id="PF12774"/>
    </source>
</evidence>
<accession>A2E433</accession>